<name>A0AAW0N456_9GOBI</name>
<dbReference type="EMBL" id="JBBPFD010000017">
    <property type="protein sequence ID" value="KAK7891434.1"/>
    <property type="molecule type" value="Genomic_DNA"/>
</dbReference>
<feature type="region of interest" description="Disordered" evidence="1">
    <location>
        <begin position="143"/>
        <end position="183"/>
    </location>
</feature>
<reference evidence="3" key="1">
    <citation type="submission" date="2024-04" db="EMBL/GenBank/DDBJ databases">
        <title>Salinicola lusitanus LLJ914,a marine bacterium isolated from the Okinawa Trough.</title>
        <authorList>
            <person name="Li J."/>
        </authorList>
    </citation>
    <scope>NUCLEOTIDE SEQUENCE [LARGE SCALE GENOMIC DNA]</scope>
</reference>
<sequence length="183" mass="20068">MDPHASTPGPDGLLCRGGCGVLLLPSSSPEPEHSCKDTLRALADALRDRSAAQEHEARMERLRWARTEHRLVARVNTVRAQARLHALRCRRRLHEYTLHAHDVMKHALGFYQVPGVTESTCLRAGAKAVQSVALVRQRAMQQEDNGIVHSDARPRTATDPMLSSRSSEGGPGPVSPVSSSDWT</sequence>
<gene>
    <name evidence="2" type="ORF">WMY93_023397</name>
</gene>
<evidence type="ECO:0000313" key="3">
    <source>
        <dbReference type="Proteomes" id="UP001460270"/>
    </source>
</evidence>
<organism evidence="2 3">
    <name type="scientific">Mugilogobius chulae</name>
    <name type="common">yellowstripe goby</name>
    <dbReference type="NCBI Taxonomy" id="88201"/>
    <lineage>
        <taxon>Eukaryota</taxon>
        <taxon>Metazoa</taxon>
        <taxon>Chordata</taxon>
        <taxon>Craniata</taxon>
        <taxon>Vertebrata</taxon>
        <taxon>Euteleostomi</taxon>
        <taxon>Actinopterygii</taxon>
        <taxon>Neopterygii</taxon>
        <taxon>Teleostei</taxon>
        <taxon>Neoteleostei</taxon>
        <taxon>Acanthomorphata</taxon>
        <taxon>Gobiaria</taxon>
        <taxon>Gobiiformes</taxon>
        <taxon>Gobioidei</taxon>
        <taxon>Gobiidae</taxon>
        <taxon>Gobionellinae</taxon>
        <taxon>Mugilogobius</taxon>
    </lineage>
</organism>
<dbReference type="AlphaFoldDB" id="A0AAW0N456"/>
<comment type="caution">
    <text evidence="2">The sequence shown here is derived from an EMBL/GenBank/DDBJ whole genome shotgun (WGS) entry which is preliminary data.</text>
</comment>
<proteinExistence type="predicted"/>
<keyword evidence="3" id="KW-1185">Reference proteome</keyword>
<evidence type="ECO:0000256" key="1">
    <source>
        <dbReference type="SAM" id="MobiDB-lite"/>
    </source>
</evidence>
<protein>
    <submittedName>
        <fullName evidence="2">Uncharacterized protein</fullName>
    </submittedName>
</protein>
<evidence type="ECO:0000313" key="2">
    <source>
        <dbReference type="EMBL" id="KAK7891434.1"/>
    </source>
</evidence>
<dbReference type="Proteomes" id="UP001460270">
    <property type="component" value="Unassembled WGS sequence"/>
</dbReference>
<accession>A0AAW0N456</accession>